<dbReference type="STRING" id="570947.SAMN05421687_10822"/>
<accession>A0A1N7JXB4</accession>
<name>A0A1N7JXB4_9BACI</name>
<protein>
    <recommendedName>
        <fullName evidence="4">Scaffolding protein</fullName>
    </recommendedName>
</protein>
<feature type="region of interest" description="Disordered" evidence="1">
    <location>
        <begin position="1"/>
        <end position="51"/>
    </location>
</feature>
<organism evidence="2 3">
    <name type="scientific">Salimicrobium flavidum</name>
    <dbReference type="NCBI Taxonomy" id="570947"/>
    <lineage>
        <taxon>Bacteria</taxon>
        <taxon>Bacillati</taxon>
        <taxon>Bacillota</taxon>
        <taxon>Bacilli</taxon>
        <taxon>Bacillales</taxon>
        <taxon>Bacillaceae</taxon>
        <taxon>Salimicrobium</taxon>
    </lineage>
</organism>
<dbReference type="Proteomes" id="UP000187608">
    <property type="component" value="Unassembled WGS sequence"/>
</dbReference>
<reference evidence="3" key="1">
    <citation type="submission" date="2017-01" db="EMBL/GenBank/DDBJ databases">
        <authorList>
            <person name="Varghese N."/>
            <person name="Submissions S."/>
        </authorList>
    </citation>
    <scope>NUCLEOTIDE SEQUENCE [LARGE SCALE GENOMIC DNA]</scope>
    <source>
        <strain evidence="3">DSM 23127</strain>
    </source>
</reference>
<evidence type="ECO:0000256" key="1">
    <source>
        <dbReference type="SAM" id="MobiDB-lite"/>
    </source>
</evidence>
<dbReference type="AlphaFoldDB" id="A0A1N7JXB4"/>
<evidence type="ECO:0000313" key="2">
    <source>
        <dbReference type="EMBL" id="SIS53970.1"/>
    </source>
</evidence>
<dbReference type="EMBL" id="FTOC01000008">
    <property type="protein sequence ID" value="SIS53970.1"/>
    <property type="molecule type" value="Genomic_DNA"/>
</dbReference>
<dbReference type="OrthoDB" id="10014698at2"/>
<sequence>MEKRLKLDLQFFAEEPEQPEEGAESTEKPEQAEEQPEGAEFTEEEAQEEIERRVREALEAEEGAEIPDYKGEYLGLKKKVALVEAGVPVDQTERYAKYITADEPEAIEAEAREIATDATQPKKKAYGDPSQRTGKTFKNPFKRKGD</sequence>
<proteinExistence type="predicted"/>
<evidence type="ECO:0000313" key="3">
    <source>
        <dbReference type="Proteomes" id="UP000187608"/>
    </source>
</evidence>
<dbReference type="RefSeq" id="WP_076559640.1">
    <property type="nucleotide sequence ID" value="NZ_FTOC01000008.1"/>
</dbReference>
<keyword evidence="3" id="KW-1185">Reference proteome</keyword>
<feature type="compositionally biased region" description="Acidic residues" evidence="1">
    <location>
        <begin position="32"/>
        <end position="48"/>
    </location>
</feature>
<feature type="region of interest" description="Disordered" evidence="1">
    <location>
        <begin position="113"/>
        <end position="146"/>
    </location>
</feature>
<gene>
    <name evidence="2" type="ORF">SAMN05421687_10822</name>
</gene>
<evidence type="ECO:0008006" key="4">
    <source>
        <dbReference type="Google" id="ProtNLM"/>
    </source>
</evidence>
<feature type="compositionally biased region" description="Acidic residues" evidence="1">
    <location>
        <begin position="14"/>
        <end position="24"/>
    </location>
</feature>